<dbReference type="Gene3D" id="3.40.50.300">
    <property type="entry name" value="P-loop containing nucleotide triphosphate hydrolases"/>
    <property type="match status" value="1"/>
</dbReference>
<evidence type="ECO:0000256" key="3">
    <source>
        <dbReference type="ARBA" id="ARBA00022840"/>
    </source>
</evidence>
<evidence type="ECO:0000313" key="6">
    <source>
        <dbReference type="Proteomes" id="UP000434639"/>
    </source>
</evidence>
<dbReference type="PROSITE" id="PS50893">
    <property type="entry name" value="ABC_TRANSPORTER_2"/>
    <property type="match status" value="1"/>
</dbReference>
<keyword evidence="2" id="KW-0547">Nucleotide-binding</keyword>
<dbReference type="GO" id="GO:0016887">
    <property type="term" value="F:ATP hydrolysis activity"/>
    <property type="evidence" value="ECO:0007669"/>
    <property type="project" value="InterPro"/>
</dbReference>
<accession>A0A7X2V5N5</accession>
<gene>
    <name evidence="5" type="ORF">GKZ89_14670</name>
</gene>
<dbReference type="OrthoDB" id="9804819at2"/>
<dbReference type="Pfam" id="PF00005">
    <property type="entry name" value="ABC_tran"/>
    <property type="match status" value="1"/>
</dbReference>
<name>A0A7X2V5N5_9BACI</name>
<protein>
    <submittedName>
        <fullName evidence="5">ATP-binding cassette domain-containing protein</fullName>
    </submittedName>
</protein>
<evidence type="ECO:0000259" key="4">
    <source>
        <dbReference type="PROSITE" id="PS50893"/>
    </source>
</evidence>
<dbReference type="SMART" id="SM00382">
    <property type="entry name" value="AAA"/>
    <property type="match status" value="1"/>
</dbReference>
<dbReference type="CDD" id="cd03230">
    <property type="entry name" value="ABC_DR_subfamily_A"/>
    <property type="match status" value="1"/>
</dbReference>
<dbReference type="PANTHER" id="PTHR42939:SF1">
    <property type="entry name" value="ABC TRANSPORTER ATP-BINDING PROTEIN ALBC-RELATED"/>
    <property type="match status" value="1"/>
</dbReference>
<dbReference type="RefSeq" id="WP_155113153.1">
    <property type="nucleotide sequence ID" value="NZ_WMIB01000016.1"/>
</dbReference>
<dbReference type="InterPro" id="IPR051782">
    <property type="entry name" value="ABC_Transporter_VariousFunc"/>
</dbReference>
<evidence type="ECO:0000256" key="2">
    <source>
        <dbReference type="ARBA" id="ARBA00022741"/>
    </source>
</evidence>
<evidence type="ECO:0000256" key="1">
    <source>
        <dbReference type="ARBA" id="ARBA00022448"/>
    </source>
</evidence>
<dbReference type="AlphaFoldDB" id="A0A7X2V5N5"/>
<dbReference type="InterPro" id="IPR003593">
    <property type="entry name" value="AAA+_ATPase"/>
</dbReference>
<dbReference type="SUPFAM" id="SSF52540">
    <property type="entry name" value="P-loop containing nucleoside triphosphate hydrolases"/>
    <property type="match status" value="1"/>
</dbReference>
<keyword evidence="6" id="KW-1185">Reference proteome</keyword>
<dbReference type="EMBL" id="WMIB01000016">
    <property type="protein sequence ID" value="MTH54645.1"/>
    <property type="molecule type" value="Genomic_DNA"/>
</dbReference>
<proteinExistence type="predicted"/>
<keyword evidence="3 5" id="KW-0067">ATP-binding</keyword>
<dbReference type="Proteomes" id="UP000434639">
    <property type="component" value="Unassembled WGS sequence"/>
</dbReference>
<dbReference type="InterPro" id="IPR027417">
    <property type="entry name" value="P-loop_NTPase"/>
</dbReference>
<sequence length="256" mass="29058">MEHTIEIVHVSKSFGKHRVLHDVSLSLKKGEIFGLLGPNGSGKTTLLSLLTGSIRSEAGDMRILNEAVSGTSILYKLNVGIVPDSDELVDDLTAMEFLEFTASLRKIPKFHYMYRIKEWLQLFDIWKSRNQLLKSYSHGMRKKVQLISALLHRPKIFIFDEPTNGLDPDMIILVKEILAQLKEKGTTILVTTHHLGFAETLCDRIAFINKGSILVQETEVVPFLKASQSRTLEEAYTKMNHLGAERMRVHGLMEDW</sequence>
<dbReference type="InterPro" id="IPR003439">
    <property type="entry name" value="ABC_transporter-like_ATP-bd"/>
</dbReference>
<keyword evidence="1" id="KW-0813">Transport</keyword>
<evidence type="ECO:0000313" key="5">
    <source>
        <dbReference type="EMBL" id="MTH54645.1"/>
    </source>
</evidence>
<dbReference type="PROSITE" id="PS00211">
    <property type="entry name" value="ABC_TRANSPORTER_1"/>
    <property type="match status" value="1"/>
</dbReference>
<dbReference type="PANTHER" id="PTHR42939">
    <property type="entry name" value="ABC TRANSPORTER ATP-BINDING PROTEIN ALBC-RELATED"/>
    <property type="match status" value="1"/>
</dbReference>
<organism evidence="5 6">
    <name type="scientific">Metabacillus mangrovi</name>
    <dbReference type="NCBI Taxonomy" id="1491830"/>
    <lineage>
        <taxon>Bacteria</taxon>
        <taxon>Bacillati</taxon>
        <taxon>Bacillota</taxon>
        <taxon>Bacilli</taxon>
        <taxon>Bacillales</taxon>
        <taxon>Bacillaceae</taxon>
        <taxon>Metabacillus</taxon>
    </lineage>
</organism>
<feature type="domain" description="ABC transporter" evidence="4">
    <location>
        <begin position="5"/>
        <end position="235"/>
    </location>
</feature>
<dbReference type="InterPro" id="IPR017871">
    <property type="entry name" value="ABC_transporter-like_CS"/>
</dbReference>
<dbReference type="GO" id="GO:0005524">
    <property type="term" value="F:ATP binding"/>
    <property type="evidence" value="ECO:0007669"/>
    <property type="project" value="UniProtKB-KW"/>
</dbReference>
<reference evidence="5 6" key="1">
    <citation type="journal article" date="2017" name="Int. J. Syst. Evol. Microbiol.">
        <title>Bacillus mangrovi sp. nov., isolated from a sediment sample from a mangrove forest.</title>
        <authorList>
            <person name="Gupta V."/>
            <person name="Singh P.K."/>
            <person name="Korpole S."/>
            <person name="Tanuku N.R.S."/>
            <person name="Pinnaka A.K."/>
        </authorList>
    </citation>
    <scope>NUCLEOTIDE SEQUENCE [LARGE SCALE GENOMIC DNA]</scope>
    <source>
        <strain evidence="5 6">KCTC 33872</strain>
    </source>
</reference>
<comment type="caution">
    <text evidence="5">The sequence shown here is derived from an EMBL/GenBank/DDBJ whole genome shotgun (WGS) entry which is preliminary data.</text>
</comment>